<dbReference type="InterPro" id="IPR053953">
    <property type="entry name" value="NirdL-like_HTH"/>
</dbReference>
<dbReference type="Pfam" id="PF17805">
    <property type="entry name" value="AsnC_trans_reg2"/>
    <property type="match status" value="1"/>
</dbReference>
<comment type="similarity">
    <text evidence="3">Belongs to the Ahb/Nir family.</text>
</comment>
<evidence type="ECO:0000256" key="1">
    <source>
        <dbReference type="ARBA" id="ARBA00023239"/>
    </source>
</evidence>
<dbReference type="PANTHER" id="PTHR43413">
    <property type="entry name" value="TRANSCRIPTIONAL REGULATOR, ASNC FAMILY"/>
    <property type="match status" value="1"/>
</dbReference>
<keyword evidence="11" id="KW-1185">Reference proteome</keyword>
<comment type="subunit">
    <text evidence="4">Probably forms a complex composed of NirD, NirL, NirG and NirH. All proteins are required for the total conversion of siroheme to didecarboxysiroheme.</text>
</comment>
<feature type="domain" description="Siroheme decarboxylase NirL-like HTH" evidence="9">
    <location>
        <begin position="5"/>
        <end position="49"/>
    </location>
</feature>
<keyword evidence="1" id="KW-0456">Lyase</keyword>
<evidence type="ECO:0000256" key="3">
    <source>
        <dbReference type="ARBA" id="ARBA00023457"/>
    </source>
</evidence>
<organism evidence="10 11">
    <name type="scientific">endosymbiont of Galathealinum brachiosum</name>
    <dbReference type="NCBI Taxonomy" id="2200906"/>
    <lineage>
        <taxon>Bacteria</taxon>
        <taxon>Pseudomonadati</taxon>
        <taxon>Pseudomonadota</taxon>
        <taxon>Gammaproteobacteria</taxon>
        <taxon>sulfur-oxidizing symbionts</taxon>
    </lineage>
</organism>
<dbReference type="InterPro" id="IPR050684">
    <property type="entry name" value="HTH-Siroheme_Decarb"/>
</dbReference>
<dbReference type="EMBL" id="QFXC01000003">
    <property type="protein sequence ID" value="RDH85749.1"/>
    <property type="molecule type" value="Genomic_DNA"/>
</dbReference>
<feature type="domain" description="Siroheme decarboxylase AsnC-like ligand binding" evidence="8">
    <location>
        <begin position="67"/>
        <end position="139"/>
    </location>
</feature>
<evidence type="ECO:0000256" key="2">
    <source>
        <dbReference type="ARBA" id="ARBA00023444"/>
    </source>
</evidence>
<dbReference type="AlphaFoldDB" id="A0A370DLG5"/>
<dbReference type="InterPro" id="IPR040523">
    <property type="entry name" value="AsnC_trans_reg2"/>
</dbReference>
<evidence type="ECO:0000256" key="4">
    <source>
        <dbReference type="ARBA" id="ARBA00023465"/>
    </source>
</evidence>
<dbReference type="EC" id="4.1.1.111" evidence="5"/>
<comment type="function">
    <text evidence="6">Involved in heme d1 biosynthesis. Catalyzes the decarboxylation of siroheme into didecarboxysiroheme.</text>
</comment>
<accession>A0A370DLG5</accession>
<comment type="pathway">
    <text evidence="2">Porphyrin-containing compound metabolism.</text>
</comment>
<reference evidence="10 11" key="1">
    <citation type="journal article" date="2018" name="ISME J.">
        <title>Endosymbiont genomes yield clues of tubeworm success.</title>
        <authorList>
            <person name="Li Y."/>
            <person name="Liles M.R."/>
            <person name="Halanych K.M."/>
        </authorList>
    </citation>
    <scope>NUCLEOTIDE SEQUENCE [LARGE SCALE GENOMIC DNA]</scope>
    <source>
        <strain evidence="10">A1464</strain>
    </source>
</reference>
<evidence type="ECO:0000256" key="6">
    <source>
        <dbReference type="ARBA" id="ARBA00045291"/>
    </source>
</evidence>
<sequence length="147" mass="17181">MHEHDRIIINQLQGGFPICENPWGELEKTLDIPADEIITRVERMKSEGLLSRFGPMYHAEKMGGGLTLAAMKVNKQRYDEVTEIVNSFAEVAHNYEREHELSMWFVIATETPEQIQQVIEKIEQKTGIRVYNMPKKQEFFLNLKFEI</sequence>
<protein>
    <recommendedName>
        <fullName evidence="5">siroheme decarboxylase</fullName>
        <ecNumber evidence="5">4.1.1.111</ecNumber>
    </recommendedName>
</protein>
<evidence type="ECO:0000313" key="10">
    <source>
        <dbReference type="EMBL" id="RDH85749.1"/>
    </source>
</evidence>
<dbReference type="InterPro" id="IPR036388">
    <property type="entry name" value="WH-like_DNA-bd_sf"/>
</dbReference>
<comment type="catalytic activity">
    <reaction evidence="7">
        <text>siroheme + 2 H(+) = 12,18-didecarboxysiroheme + 2 CO2</text>
        <dbReference type="Rhea" id="RHEA:19093"/>
        <dbReference type="ChEBI" id="CHEBI:15378"/>
        <dbReference type="ChEBI" id="CHEBI:16526"/>
        <dbReference type="ChEBI" id="CHEBI:60052"/>
        <dbReference type="ChEBI" id="CHEBI:140497"/>
        <dbReference type="EC" id="4.1.1.111"/>
    </reaction>
</comment>
<dbReference type="Gene3D" id="1.10.10.10">
    <property type="entry name" value="Winged helix-like DNA-binding domain superfamily/Winged helix DNA-binding domain"/>
    <property type="match status" value="1"/>
</dbReference>
<dbReference type="Gene3D" id="3.30.70.3460">
    <property type="match status" value="1"/>
</dbReference>
<dbReference type="Pfam" id="PF22451">
    <property type="entry name" value="NirdL-like_HTH"/>
    <property type="match status" value="1"/>
</dbReference>
<name>A0A370DLG5_9GAMM</name>
<dbReference type="PANTHER" id="PTHR43413:SF1">
    <property type="entry name" value="SIROHEME DECARBOXYLASE NIRL SUBUNIT"/>
    <property type="match status" value="1"/>
</dbReference>
<proteinExistence type="inferred from homology"/>
<evidence type="ECO:0000259" key="9">
    <source>
        <dbReference type="Pfam" id="PF22451"/>
    </source>
</evidence>
<evidence type="ECO:0000313" key="11">
    <source>
        <dbReference type="Proteomes" id="UP000254266"/>
    </source>
</evidence>
<evidence type="ECO:0000256" key="7">
    <source>
        <dbReference type="ARBA" id="ARBA00048470"/>
    </source>
</evidence>
<comment type="caution">
    <text evidence="10">The sequence shown here is derived from an EMBL/GenBank/DDBJ whole genome shotgun (WGS) entry which is preliminary data.</text>
</comment>
<evidence type="ECO:0000259" key="8">
    <source>
        <dbReference type="Pfam" id="PF17805"/>
    </source>
</evidence>
<dbReference type="GO" id="GO:0016829">
    <property type="term" value="F:lyase activity"/>
    <property type="evidence" value="ECO:0007669"/>
    <property type="project" value="UniProtKB-KW"/>
</dbReference>
<dbReference type="Proteomes" id="UP000254266">
    <property type="component" value="Unassembled WGS sequence"/>
</dbReference>
<gene>
    <name evidence="10" type="ORF">DIZ80_01665</name>
</gene>
<evidence type="ECO:0000256" key="5">
    <source>
        <dbReference type="ARBA" id="ARBA00023471"/>
    </source>
</evidence>